<dbReference type="EMBL" id="CAJNOK010005515">
    <property type="protein sequence ID" value="CAF0975476.1"/>
    <property type="molecule type" value="Genomic_DNA"/>
</dbReference>
<accession>A0A814ZPH5</accession>
<dbReference type="EMBL" id="CAJOBA010005521">
    <property type="protein sequence ID" value="CAF3746274.1"/>
    <property type="molecule type" value="Genomic_DNA"/>
</dbReference>
<dbReference type="Proteomes" id="UP000682733">
    <property type="component" value="Unassembled WGS sequence"/>
</dbReference>
<evidence type="ECO:0000313" key="1">
    <source>
        <dbReference type="EMBL" id="CAF0975476.1"/>
    </source>
</evidence>
<dbReference type="Proteomes" id="UP000677228">
    <property type="component" value="Unassembled WGS sequence"/>
</dbReference>
<dbReference type="Proteomes" id="UP000681722">
    <property type="component" value="Unassembled WGS sequence"/>
</dbReference>
<gene>
    <name evidence="2" type="ORF">GPM918_LOCUS25828</name>
    <name evidence="1" type="ORF">OVA965_LOCUS13306</name>
    <name evidence="4" type="ORF">SRO942_LOCUS25878</name>
    <name evidence="3" type="ORF">TMI583_LOCUS13309</name>
</gene>
<keyword evidence="5" id="KW-1185">Reference proteome</keyword>
<organism evidence="2 5">
    <name type="scientific">Didymodactylos carnosus</name>
    <dbReference type="NCBI Taxonomy" id="1234261"/>
    <lineage>
        <taxon>Eukaryota</taxon>
        <taxon>Metazoa</taxon>
        <taxon>Spiralia</taxon>
        <taxon>Gnathifera</taxon>
        <taxon>Rotifera</taxon>
        <taxon>Eurotatoria</taxon>
        <taxon>Bdelloidea</taxon>
        <taxon>Philodinida</taxon>
        <taxon>Philodinidae</taxon>
        <taxon>Didymodactylos</taxon>
    </lineage>
</organism>
<sequence length="76" mass="9159">MIHLNQKQTMKKEDRNYGILRKVKVLKYQDELECGRRERKHGLSLIEEVEFYRKKLMKKIQVSVNKSDMSNFIEGT</sequence>
<dbReference type="OrthoDB" id="377209at2759"/>
<dbReference type="EMBL" id="CAJNOQ010010164">
    <property type="protein sequence ID" value="CAF1244610.1"/>
    <property type="molecule type" value="Genomic_DNA"/>
</dbReference>
<evidence type="ECO:0000313" key="5">
    <source>
        <dbReference type="Proteomes" id="UP000663829"/>
    </source>
</evidence>
<reference evidence="2" key="1">
    <citation type="submission" date="2021-02" db="EMBL/GenBank/DDBJ databases">
        <authorList>
            <person name="Nowell W R."/>
        </authorList>
    </citation>
    <scope>NUCLEOTIDE SEQUENCE</scope>
</reference>
<proteinExistence type="predicted"/>
<name>A0A814ZPH5_9BILA</name>
<evidence type="ECO:0000313" key="2">
    <source>
        <dbReference type="EMBL" id="CAF1244610.1"/>
    </source>
</evidence>
<dbReference type="EMBL" id="CAJOBC010011848">
    <property type="protein sequence ID" value="CAF4009586.1"/>
    <property type="molecule type" value="Genomic_DNA"/>
</dbReference>
<dbReference type="Proteomes" id="UP000663829">
    <property type="component" value="Unassembled WGS sequence"/>
</dbReference>
<comment type="caution">
    <text evidence="2">The sequence shown here is derived from an EMBL/GenBank/DDBJ whole genome shotgun (WGS) entry which is preliminary data.</text>
</comment>
<evidence type="ECO:0000313" key="3">
    <source>
        <dbReference type="EMBL" id="CAF3746274.1"/>
    </source>
</evidence>
<protein>
    <submittedName>
        <fullName evidence="2">Uncharacterized protein</fullName>
    </submittedName>
</protein>
<evidence type="ECO:0000313" key="4">
    <source>
        <dbReference type="EMBL" id="CAF4009586.1"/>
    </source>
</evidence>
<dbReference type="AlphaFoldDB" id="A0A814ZPH5"/>